<organism evidence="1 2">
    <name type="scientific">Racocetra persica</name>
    <dbReference type="NCBI Taxonomy" id="160502"/>
    <lineage>
        <taxon>Eukaryota</taxon>
        <taxon>Fungi</taxon>
        <taxon>Fungi incertae sedis</taxon>
        <taxon>Mucoromycota</taxon>
        <taxon>Glomeromycotina</taxon>
        <taxon>Glomeromycetes</taxon>
        <taxon>Diversisporales</taxon>
        <taxon>Gigasporaceae</taxon>
        <taxon>Racocetra</taxon>
    </lineage>
</organism>
<name>A0ACA9R3G5_9GLOM</name>
<proteinExistence type="predicted"/>
<gene>
    <name evidence="1" type="ORF">RPERSI_LOCUS16821</name>
</gene>
<sequence length="99" mass="11474">KEQSKKQVTLPTVKIVLESKKEVIEDLIKAFSFANILLEKVNSLLPFFKKYFKKGGAIPQASTLRQLYLPTVFEHYFTLLQSFFNQKLVAIIMDEMTDD</sequence>
<feature type="non-terminal residue" evidence="1">
    <location>
        <position position="1"/>
    </location>
</feature>
<accession>A0ACA9R3G5</accession>
<comment type="caution">
    <text evidence="1">The sequence shown here is derived from an EMBL/GenBank/DDBJ whole genome shotgun (WGS) entry which is preliminary data.</text>
</comment>
<feature type="non-terminal residue" evidence="1">
    <location>
        <position position="99"/>
    </location>
</feature>
<dbReference type="EMBL" id="CAJVQC010042160">
    <property type="protein sequence ID" value="CAG8774607.1"/>
    <property type="molecule type" value="Genomic_DNA"/>
</dbReference>
<dbReference type="Proteomes" id="UP000789920">
    <property type="component" value="Unassembled WGS sequence"/>
</dbReference>
<evidence type="ECO:0000313" key="1">
    <source>
        <dbReference type="EMBL" id="CAG8774607.1"/>
    </source>
</evidence>
<protein>
    <submittedName>
        <fullName evidence="1">17372_t:CDS:1</fullName>
    </submittedName>
</protein>
<evidence type="ECO:0000313" key="2">
    <source>
        <dbReference type="Proteomes" id="UP000789920"/>
    </source>
</evidence>
<keyword evidence="2" id="KW-1185">Reference proteome</keyword>
<reference evidence="1" key="1">
    <citation type="submission" date="2021-06" db="EMBL/GenBank/DDBJ databases">
        <authorList>
            <person name="Kallberg Y."/>
            <person name="Tangrot J."/>
            <person name="Rosling A."/>
        </authorList>
    </citation>
    <scope>NUCLEOTIDE SEQUENCE</scope>
    <source>
        <strain evidence="1">MA461A</strain>
    </source>
</reference>